<dbReference type="InterPro" id="IPR002220">
    <property type="entry name" value="DapA-like"/>
</dbReference>
<keyword evidence="6 12" id="KW-0028">Amino-acid biosynthesis</keyword>
<organism evidence="16 17">
    <name type="scientific">Mesotoga infera</name>
    <dbReference type="NCBI Taxonomy" id="1236046"/>
    <lineage>
        <taxon>Bacteria</taxon>
        <taxon>Thermotogati</taxon>
        <taxon>Thermotogota</taxon>
        <taxon>Thermotogae</taxon>
        <taxon>Kosmotogales</taxon>
        <taxon>Kosmotogaceae</taxon>
        <taxon>Mesotoga</taxon>
    </lineage>
</organism>
<comment type="catalytic activity">
    <reaction evidence="11 12">
        <text>L-aspartate 4-semialdehyde + pyruvate = (2S,4S)-4-hydroxy-2,3,4,5-tetrahydrodipicolinate + H2O + H(+)</text>
        <dbReference type="Rhea" id="RHEA:34171"/>
        <dbReference type="ChEBI" id="CHEBI:15361"/>
        <dbReference type="ChEBI" id="CHEBI:15377"/>
        <dbReference type="ChEBI" id="CHEBI:15378"/>
        <dbReference type="ChEBI" id="CHEBI:67139"/>
        <dbReference type="ChEBI" id="CHEBI:537519"/>
        <dbReference type="EC" id="4.3.3.7"/>
    </reaction>
</comment>
<feature type="active site" description="Proton donor/acceptor" evidence="12 14">
    <location>
        <position position="132"/>
    </location>
</feature>
<evidence type="ECO:0000256" key="13">
    <source>
        <dbReference type="PIRNR" id="PIRNR001365"/>
    </source>
</evidence>
<sequence>MFRGTGTALVTPFKNGKVDYDSFRRFLRFQLDGGVEALIVLGTTGESPCVKDSERKELIRIAIEESGGKVPVIVGTGTNSTQKTRELSSRVFDDGADGVLVVTPYYNKPTQEGLYRHYGELATRVGGPIIIYNVPGRTGVNMLPETVLRCAEFDNIVGIKEASGNQYQVDYLISNVRTRGLALKIWSGNDDQAFHLCCSGGDGVISVLSNVAPADTVAMIKAVLAGDLEKARELHLRLLPLMNALFVETNPIPVKYAVHLLGYCENELRLPLVELSEKGIKAVEEAMKASGVL</sequence>
<feature type="active site" description="Schiff-base intermediate with substrate" evidence="12 14">
    <location>
        <position position="160"/>
    </location>
</feature>
<protein>
    <recommendedName>
        <fullName evidence="4 12">4-hydroxy-tetrahydrodipicolinate synthase</fullName>
        <shortName evidence="12">HTPA synthase</shortName>
        <ecNumber evidence="4 12">4.3.3.7</ecNumber>
    </recommendedName>
</protein>
<proteinExistence type="inferred from homology"/>
<feature type="binding site" evidence="12 15">
    <location>
        <position position="205"/>
    </location>
    <ligand>
        <name>pyruvate</name>
        <dbReference type="ChEBI" id="CHEBI:15361"/>
    </ligand>
</feature>
<comment type="function">
    <text evidence="1 12">Catalyzes the condensation of (S)-aspartate-beta-semialdehyde [(S)-ASA] and pyruvate to 4-hydroxy-tetrahydrodipicolinate (HTPA).</text>
</comment>
<dbReference type="InterPro" id="IPR013785">
    <property type="entry name" value="Aldolase_TIM"/>
</dbReference>
<dbReference type="GO" id="GO:0009089">
    <property type="term" value="P:lysine biosynthetic process via diaminopimelate"/>
    <property type="evidence" value="ECO:0007669"/>
    <property type="project" value="UniProtKB-UniRule"/>
</dbReference>
<gene>
    <name evidence="12 16" type="primary">dapA</name>
    <name evidence="16" type="ORF">MESINF_0041</name>
</gene>
<evidence type="ECO:0000256" key="6">
    <source>
        <dbReference type="ARBA" id="ARBA00022605"/>
    </source>
</evidence>
<reference evidence="16 17" key="1">
    <citation type="submission" date="2017-01" db="EMBL/GenBank/DDBJ databases">
        <authorList>
            <person name="Erauso G."/>
        </authorList>
    </citation>
    <scope>NUCLEOTIDE SEQUENCE [LARGE SCALE GENOMIC DNA]</scope>
    <source>
        <strain evidence="16">MESINF1</strain>
    </source>
</reference>
<evidence type="ECO:0000256" key="1">
    <source>
        <dbReference type="ARBA" id="ARBA00003294"/>
    </source>
</evidence>
<evidence type="ECO:0000256" key="14">
    <source>
        <dbReference type="PIRSR" id="PIRSR001365-1"/>
    </source>
</evidence>
<feature type="site" description="Part of a proton relay during catalysis" evidence="12">
    <location>
        <position position="106"/>
    </location>
</feature>
<evidence type="ECO:0000256" key="8">
    <source>
        <dbReference type="ARBA" id="ARBA00023154"/>
    </source>
</evidence>
<dbReference type="GO" id="GO:0019877">
    <property type="term" value="P:diaminopimelate biosynthetic process"/>
    <property type="evidence" value="ECO:0007669"/>
    <property type="project" value="UniProtKB-UniRule"/>
</dbReference>
<dbReference type="PROSITE" id="PS00666">
    <property type="entry name" value="DHDPS_2"/>
    <property type="match status" value="1"/>
</dbReference>
<evidence type="ECO:0000256" key="9">
    <source>
        <dbReference type="ARBA" id="ARBA00023239"/>
    </source>
</evidence>
<evidence type="ECO:0000256" key="7">
    <source>
        <dbReference type="ARBA" id="ARBA00022915"/>
    </source>
</evidence>
<keyword evidence="17" id="KW-1185">Reference proteome</keyword>
<dbReference type="GO" id="GO:0005829">
    <property type="term" value="C:cytosol"/>
    <property type="evidence" value="ECO:0007669"/>
    <property type="project" value="TreeGrafter"/>
</dbReference>
<dbReference type="Proteomes" id="UP000250796">
    <property type="component" value="Chromosome MESINF"/>
</dbReference>
<dbReference type="NCBIfam" id="TIGR00674">
    <property type="entry name" value="dapA"/>
    <property type="match status" value="1"/>
</dbReference>
<comment type="subcellular location">
    <subcellularLocation>
        <location evidence="12">Cytoplasm</location>
    </subcellularLocation>
</comment>
<dbReference type="RefSeq" id="WP_169697954.1">
    <property type="nucleotide sequence ID" value="NZ_LS974202.1"/>
</dbReference>
<dbReference type="PIRSF" id="PIRSF001365">
    <property type="entry name" value="DHDPS"/>
    <property type="match status" value="1"/>
</dbReference>
<comment type="subunit">
    <text evidence="12">Homotetramer; dimer of dimers.</text>
</comment>
<comment type="pathway">
    <text evidence="2 12">Amino-acid biosynthesis; L-lysine biosynthesis via DAP pathway; (S)-tetrahydrodipicolinate from L-aspartate: step 3/4.</text>
</comment>
<keyword evidence="8 12" id="KW-0457">Lysine biosynthesis</keyword>
<evidence type="ECO:0000256" key="11">
    <source>
        <dbReference type="ARBA" id="ARBA00047836"/>
    </source>
</evidence>
<keyword evidence="10 12" id="KW-0704">Schiff base</keyword>
<dbReference type="EC" id="4.3.3.7" evidence="4 12"/>
<dbReference type="GO" id="GO:0008840">
    <property type="term" value="F:4-hydroxy-tetrahydrodipicolinate synthase activity"/>
    <property type="evidence" value="ECO:0007669"/>
    <property type="project" value="UniProtKB-UniRule"/>
</dbReference>
<dbReference type="SMART" id="SM01130">
    <property type="entry name" value="DHDPS"/>
    <property type="match status" value="1"/>
</dbReference>
<keyword evidence="5 12" id="KW-0963">Cytoplasm</keyword>
<evidence type="ECO:0000256" key="12">
    <source>
        <dbReference type="HAMAP-Rule" id="MF_00418"/>
    </source>
</evidence>
<dbReference type="InterPro" id="IPR020625">
    <property type="entry name" value="Schiff_base-form_aldolases_AS"/>
</dbReference>
<dbReference type="PANTHER" id="PTHR12128:SF66">
    <property type="entry name" value="4-HYDROXY-2-OXOGLUTARATE ALDOLASE, MITOCHONDRIAL"/>
    <property type="match status" value="1"/>
</dbReference>
<evidence type="ECO:0000256" key="15">
    <source>
        <dbReference type="PIRSR" id="PIRSR001365-2"/>
    </source>
</evidence>
<dbReference type="HAMAP" id="MF_00418">
    <property type="entry name" value="DapA"/>
    <property type="match status" value="1"/>
</dbReference>
<dbReference type="UniPathway" id="UPA00034">
    <property type="reaction ID" value="UER00017"/>
</dbReference>
<evidence type="ECO:0000256" key="4">
    <source>
        <dbReference type="ARBA" id="ARBA00012086"/>
    </source>
</evidence>
<dbReference type="Pfam" id="PF00701">
    <property type="entry name" value="DHDPS"/>
    <property type="match status" value="1"/>
</dbReference>
<evidence type="ECO:0000313" key="17">
    <source>
        <dbReference type="Proteomes" id="UP000250796"/>
    </source>
</evidence>
<dbReference type="Gene3D" id="3.20.20.70">
    <property type="entry name" value="Aldolase class I"/>
    <property type="match status" value="1"/>
</dbReference>
<comment type="caution">
    <text evidence="12">Was originally thought to be a dihydrodipicolinate synthase (DHDPS), catalyzing the condensation of (S)-aspartate-beta-semialdehyde [(S)-ASA] and pyruvate to dihydrodipicolinate (DHDP). However, it was shown in E.coli that the product of the enzymatic reaction is not dihydrodipicolinate but in fact (4S)-4-hydroxy-2,3,4,5-tetrahydro-(2S)-dipicolinic acid (HTPA), and that the consecutive dehydration reaction leading to DHDP is not spontaneous but catalyzed by DapB.</text>
</comment>
<feature type="site" description="Part of a proton relay during catalysis" evidence="12">
    <location>
        <position position="43"/>
    </location>
</feature>
<keyword evidence="9 12" id="KW-0456">Lyase</keyword>
<evidence type="ECO:0000256" key="5">
    <source>
        <dbReference type="ARBA" id="ARBA00022490"/>
    </source>
</evidence>
<dbReference type="CDD" id="cd00950">
    <property type="entry name" value="DHDPS"/>
    <property type="match status" value="1"/>
</dbReference>
<dbReference type="InterPro" id="IPR005263">
    <property type="entry name" value="DapA"/>
</dbReference>
<dbReference type="PRINTS" id="PR00146">
    <property type="entry name" value="DHPICSNTHASE"/>
</dbReference>
<dbReference type="InterPro" id="IPR020624">
    <property type="entry name" value="Schiff_base-form_aldolases_CS"/>
</dbReference>
<dbReference type="PROSITE" id="PS00665">
    <property type="entry name" value="DHDPS_1"/>
    <property type="match status" value="1"/>
</dbReference>
<name>A0A7Z7PPL2_9BACT</name>
<dbReference type="KEGG" id="minf:MESINF_0041"/>
<evidence type="ECO:0000256" key="2">
    <source>
        <dbReference type="ARBA" id="ARBA00005120"/>
    </source>
</evidence>
<comment type="similarity">
    <text evidence="3 12 13">Belongs to the DapA family.</text>
</comment>
<dbReference type="PANTHER" id="PTHR12128">
    <property type="entry name" value="DIHYDRODIPICOLINATE SYNTHASE"/>
    <property type="match status" value="1"/>
</dbReference>
<dbReference type="AlphaFoldDB" id="A0A7Z7PPL2"/>
<evidence type="ECO:0000256" key="3">
    <source>
        <dbReference type="ARBA" id="ARBA00007592"/>
    </source>
</evidence>
<keyword evidence="7 12" id="KW-0220">Diaminopimelate biosynthesis</keyword>
<accession>A0A7Z7PPL2</accession>
<dbReference type="SUPFAM" id="SSF51569">
    <property type="entry name" value="Aldolase"/>
    <property type="match status" value="1"/>
</dbReference>
<evidence type="ECO:0000313" key="16">
    <source>
        <dbReference type="EMBL" id="SSC11490.1"/>
    </source>
</evidence>
<dbReference type="EMBL" id="LS974202">
    <property type="protein sequence ID" value="SSC11490.1"/>
    <property type="molecule type" value="Genomic_DNA"/>
</dbReference>
<evidence type="ECO:0000256" key="10">
    <source>
        <dbReference type="ARBA" id="ARBA00023270"/>
    </source>
</evidence>
<feature type="binding site" evidence="12 15">
    <location>
        <position position="44"/>
    </location>
    <ligand>
        <name>pyruvate</name>
        <dbReference type="ChEBI" id="CHEBI:15361"/>
    </ligand>
</feature>